<dbReference type="InterPro" id="IPR010121">
    <property type="entry name" value="Pyruvate_phosphate_dikinase"/>
</dbReference>
<feature type="domain" description="PEP-utilising enzyme mobile" evidence="14">
    <location>
        <begin position="395"/>
        <end position="475"/>
    </location>
</feature>
<reference evidence="17" key="1">
    <citation type="submission" date="2018-07" db="EMBL/GenBank/DDBJ databases">
        <authorList>
            <person name="Liu B.-T."/>
            <person name="Du Z."/>
        </authorList>
    </citation>
    <scope>NUCLEOTIDE SEQUENCE [LARGE SCALE GENOMIC DNA]</scope>
    <source>
        <strain evidence="17">XYN52</strain>
    </source>
</reference>
<dbReference type="InterPro" id="IPR008279">
    <property type="entry name" value="PEP-util_enz_mobile_dom"/>
</dbReference>
<dbReference type="EMBL" id="QQNH01000001">
    <property type="protein sequence ID" value="RDE10581.1"/>
    <property type="molecule type" value="Genomic_DNA"/>
</dbReference>
<name>A0A369WEK2_9HYPH</name>
<evidence type="ECO:0000256" key="6">
    <source>
        <dbReference type="ARBA" id="ARBA00022679"/>
    </source>
</evidence>
<evidence type="ECO:0000256" key="13">
    <source>
        <dbReference type="SAM" id="MobiDB-lite"/>
    </source>
</evidence>
<dbReference type="GO" id="GO:0016301">
    <property type="term" value="F:kinase activity"/>
    <property type="evidence" value="ECO:0007669"/>
    <property type="project" value="UniProtKB-KW"/>
</dbReference>
<feature type="region of interest" description="Disordered" evidence="13">
    <location>
        <begin position="182"/>
        <end position="204"/>
    </location>
</feature>
<comment type="function">
    <text evidence="2">Catalyzes the reversible phosphorylation of pyruvate and phosphate.</text>
</comment>
<keyword evidence="6 16" id="KW-0808">Transferase</keyword>
<dbReference type="Proteomes" id="UP000253759">
    <property type="component" value="Unassembled WGS sequence"/>
</dbReference>
<dbReference type="InterPro" id="IPR036637">
    <property type="entry name" value="Phosphohistidine_dom_sf"/>
</dbReference>
<dbReference type="Pfam" id="PF02896">
    <property type="entry name" value="PEP-utilizers_C"/>
    <property type="match status" value="1"/>
</dbReference>
<evidence type="ECO:0000256" key="10">
    <source>
        <dbReference type="ARBA" id="ARBA00022840"/>
    </source>
</evidence>
<comment type="similarity">
    <text evidence="3">Belongs to the PEP-utilizing enzyme family.</text>
</comment>
<dbReference type="Pfam" id="PF00391">
    <property type="entry name" value="PEP-utilizers"/>
    <property type="match status" value="1"/>
</dbReference>
<dbReference type="SUPFAM" id="SSF51621">
    <property type="entry name" value="Phosphoenolpyruvate/pyruvate domain"/>
    <property type="match status" value="1"/>
</dbReference>
<evidence type="ECO:0000256" key="4">
    <source>
        <dbReference type="ARBA" id="ARBA00011994"/>
    </source>
</evidence>
<evidence type="ECO:0000259" key="15">
    <source>
        <dbReference type="Pfam" id="PF02896"/>
    </source>
</evidence>
<evidence type="ECO:0000256" key="8">
    <source>
        <dbReference type="ARBA" id="ARBA00022741"/>
    </source>
</evidence>
<dbReference type="GO" id="GO:0005524">
    <property type="term" value="F:ATP binding"/>
    <property type="evidence" value="ECO:0007669"/>
    <property type="project" value="UniProtKB-KW"/>
</dbReference>
<keyword evidence="9 16" id="KW-0418">Kinase</keyword>
<dbReference type="GO" id="GO:0046872">
    <property type="term" value="F:metal ion binding"/>
    <property type="evidence" value="ECO:0007669"/>
    <property type="project" value="UniProtKB-KW"/>
</dbReference>
<keyword evidence="8" id="KW-0547">Nucleotide-binding</keyword>
<sequence>MARSTPAQKPRGAHKRMSRDGFCIMAFTCGLALPKSSHVPVTKGGAERAARRGKPTATVVPVAHDRAEGQYACDSVGNSLLVAPSHQMFAVAPAQGKPSLSKGQMRLLAGKARWLFVAAEAGHPVVPTIALTRAAWDALQGERRSGASSLRNVWVTTLFRLVQPGQRPPELVVRTSAPRHITGLPPARTGITAPVNEDEATDPQRPLGKAITAAFASYGRPLSGLATAEEREARDNQLVIVQATAEGRLERFLTRNAITGRLGPVPLPGERLPALPSNTASLIETIDAASGQHMACVVAITGGVARFLSARVVQVSAGAQLEASVARVDSGVWTPAEAVRRFVPGQMPQLLHPRLTDDHRAIPVATGLGVSPGAASGEIVFTADDAARCRARGRHCILVVMETGPGDIEGMKAATGFVTARGGMTSHAAVVSRITGKPCVAGLRALQIDPENGVCKLGERVFPAGAHITIDGSEGTIYAGSLPLSRPHIGGALSRLLDWADDSRTIAVRTNAETTEAIRTALTFGAEGIGLARSEHMFFSGDRMRALRRLILSENEADRATALEGLVDYQAADYAELFRTMQSRPVTVRLFDPPLHEFLPRSDDDIEDTAQGLGLSVKALRARLRRLEEVNPMLGHRGVRLVITYPEILAMQIKALVAGVEAAMETQDEPVNLEIMVPFVTSAREVAWVKSRIMDIAGNAEVFRRGATLSFGTMIELPRACLRAGDIAREVDFISFGTNDLTQTTYGISRDDAPAFLATYHRRNLYDLDPFVTIDQRGVGELIRIAIERGRAVNPNLKIGICGEHAGETTSLRFFSGLEIDYVSCSPYRVPVARMVLAQSDP</sequence>
<evidence type="ECO:0000256" key="11">
    <source>
        <dbReference type="ARBA" id="ARBA00022842"/>
    </source>
</evidence>
<dbReference type="AlphaFoldDB" id="A0A369WEK2"/>
<evidence type="ECO:0000256" key="9">
    <source>
        <dbReference type="ARBA" id="ARBA00022777"/>
    </source>
</evidence>
<dbReference type="PANTHER" id="PTHR22931:SF9">
    <property type="entry name" value="PYRUVATE, PHOSPHATE DIKINASE 1, CHLOROPLASTIC"/>
    <property type="match status" value="1"/>
</dbReference>
<dbReference type="EC" id="2.7.9.1" evidence="4"/>
<dbReference type="InterPro" id="IPR018274">
    <property type="entry name" value="PEP_util_AS"/>
</dbReference>
<organism evidence="16 17">
    <name type="scientific">Pelagibacterium lacus</name>
    <dbReference type="NCBI Taxonomy" id="2282655"/>
    <lineage>
        <taxon>Bacteria</taxon>
        <taxon>Pseudomonadati</taxon>
        <taxon>Pseudomonadota</taxon>
        <taxon>Alphaproteobacteria</taxon>
        <taxon>Hyphomicrobiales</taxon>
        <taxon>Devosiaceae</taxon>
        <taxon>Pelagibacterium</taxon>
    </lineage>
</organism>
<keyword evidence="17" id="KW-1185">Reference proteome</keyword>
<dbReference type="InterPro" id="IPR023151">
    <property type="entry name" value="PEP_util_CS"/>
</dbReference>
<keyword evidence="7" id="KW-0479">Metal-binding</keyword>
<dbReference type="Gene3D" id="3.20.20.60">
    <property type="entry name" value="Phosphoenolpyruvate-binding domains"/>
    <property type="match status" value="1"/>
</dbReference>
<gene>
    <name evidence="16" type="ORF">DVH29_01125</name>
</gene>
<evidence type="ECO:0000256" key="1">
    <source>
        <dbReference type="ARBA" id="ARBA00001946"/>
    </source>
</evidence>
<evidence type="ECO:0000313" key="16">
    <source>
        <dbReference type="EMBL" id="RDE10581.1"/>
    </source>
</evidence>
<keyword evidence="11" id="KW-0460">Magnesium</keyword>
<dbReference type="PROSITE" id="PS00742">
    <property type="entry name" value="PEP_ENZYMES_2"/>
    <property type="match status" value="1"/>
</dbReference>
<dbReference type="Gene3D" id="3.50.30.10">
    <property type="entry name" value="Phosphohistidine domain"/>
    <property type="match status" value="1"/>
</dbReference>
<dbReference type="InterPro" id="IPR000121">
    <property type="entry name" value="PEP_util_C"/>
</dbReference>
<protein>
    <recommendedName>
        <fullName evidence="5">Pyruvate, phosphate dikinase</fullName>
        <ecNumber evidence="4">2.7.9.1</ecNumber>
    </recommendedName>
    <alternativeName>
        <fullName evidence="12">Pyruvate, orthophosphate dikinase</fullName>
    </alternativeName>
</protein>
<dbReference type="Gene3D" id="1.10.189.10">
    <property type="entry name" value="Pyruvate Phosphate Dikinase, domain 2"/>
    <property type="match status" value="1"/>
</dbReference>
<evidence type="ECO:0000259" key="14">
    <source>
        <dbReference type="Pfam" id="PF00391"/>
    </source>
</evidence>
<dbReference type="GO" id="GO:0050242">
    <property type="term" value="F:pyruvate, phosphate dikinase activity"/>
    <property type="evidence" value="ECO:0007669"/>
    <property type="project" value="UniProtKB-EC"/>
</dbReference>
<dbReference type="PANTHER" id="PTHR22931">
    <property type="entry name" value="PHOSPHOENOLPYRUVATE DIKINASE-RELATED"/>
    <property type="match status" value="1"/>
</dbReference>
<proteinExistence type="inferred from homology"/>
<evidence type="ECO:0000256" key="5">
    <source>
        <dbReference type="ARBA" id="ARBA00020138"/>
    </source>
</evidence>
<dbReference type="InterPro" id="IPR015813">
    <property type="entry name" value="Pyrv/PenolPyrv_kinase-like_dom"/>
</dbReference>
<keyword evidence="10" id="KW-0067">ATP-binding</keyword>
<evidence type="ECO:0000256" key="2">
    <source>
        <dbReference type="ARBA" id="ARBA00003144"/>
    </source>
</evidence>
<evidence type="ECO:0000256" key="7">
    <source>
        <dbReference type="ARBA" id="ARBA00022723"/>
    </source>
</evidence>
<dbReference type="InterPro" id="IPR040442">
    <property type="entry name" value="Pyrv_kinase-like_dom_sf"/>
</dbReference>
<comment type="caution">
    <text evidence="16">The sequence shown here is derived from an EMBL/GenBank/DDBJ whole genome shotgun (WGS) entry which is preliminary data.</text>
</comment>
<comment type="cofactor">
    <cofactor evidence="1">
        <name>Mg(2+)</name>
        <dbReference type="ChEBI" id="CHEBI:18420"/>
    </cofactor>
</comment>
<keyword evidence="16" id="KW-0670">Pyruvate</keyword>
<evidence type="ECO:0000313" key="17">
    <source>
        <dbReference type="Proteomes" id="UP000253759"/>
    </source>
</evidence>
<evidence type="ECO:0000256" key="3">
    <source>
        <dbReference type="ARBA" id="ARBA00007837"/>
    </source>
</evidence>
<evidence type="ECO:0000256" key="12">
    <source>
        <dbReference type="ARBA" id="ARBA00032883"/>
    </source>
</evidence>
<accession>A0A369WEK2</accession>
<feature type="domain" description="PEP-utilising enzyme C-terminal" evidence="15">
    <location>
        <begin position="494"/>
        <end position="840"/>
    </location>
</feature>
<dbReference type="SUPFAM" id="SSF52009">
    <property type="entry name" value="Phosphohistidine domain"/>
    <property type="match status" value="1"/>
</dbReference>
<dbReference type="PROSITE" id="PS00370">
    <property type="entry name" value="PEP_ENZYMES_PHOS_SITE"/>
    <property type="match status" value="1"/>
</dbReference>